<accession>A0A2P2LDD8</accession>
<protein>
    <submittedName>
        <fullName evidence="1">Uncharacterized protein MANES_05G006000</fullName>
    </submittedName>
</protein>
<name>A0A2P2LDD8_RHIMU</name>
<organism evidence="1">
    <name type="scientific">Rhizophora mucronata</name>
    <name type="common">Asiatic mangrove</name>
    <dbReference type="NCBI Taxonomy" id="61149"/>
    <lineage>
        <taxon>Eukaryota</taxon>
        <taxon>Viridiplantae</taxon>
        <taxon>Streptophyta</taxon>
        <taxon>Embryophyta</taxon>
        <taxon>Tracheophyta</taxon>
        <taxon>Spermatophyta</taxon>
        <taxon>Magnoliopsida</taxon>
        <taxon>eudicotyledons</taxon>
        <taxon>Gunneridae</taxon>
        <taxon>Pentapetalae</taxon>
        <taxon>rosids</taxon>
        <taxon>fabids</taxon>
        <taxon>Malpighiales</taxon>
        <taxon>Rhizophoraceae</taxon>
        <taxon>Rhizophora</taxon>
    </lineage>
</organism>
<reference evidence="1" key="1">
    <citation type="submission" date="2018-02" db="EMBL/GenBank/DDBJ databases">
        <title>Rhizophora mucronata_Transcriptome.</title>
        <authorList>
            <person name="Meera S.P."/>
            <person name="Sreeshan A."/>
            <person name="Augustine A."/>
        </authorList>
    </citation>
    <scope>NUCLEOTIDE SEQUENCE</scope>
    <source>
        <tissue evidence="1">Leaf</tissue>
    </source>
</reference>
<evidence type="ECO:0000313" key="1">
    <source>
        <dbReference type="EMBL" id="MBX15950.1"/>
    </source>
</evidence>
<dbReference type="EMBL" id="GGEC01035466">
    <property type="protein sequence ID" value="MBX15950.1"/>
    <property type="molecule type" value="Transcribed_RNA"/>
</dbReference>
<dbReference type="AlphaFoldDB" id="A0A2P2LDD8"/>
<sequence>MRGMNTFPLSLDSDPSINLLSTTIPLLPFVATPTISFTKFGIQASPFGRICNPK</sequence>
<proteinExistence type="predicted"/>